<keyword evidence="4" id="KW-1185">Reference proteome</keyword>
<evidence type="ECO:0000256" key="1">
    <source>
        <dbReference type="SAM" id="Phobius"/>
    </source>
</evidence>
<protein>
    <recommendedName>
        <fullName evidence="2">DUF8188 domain-containing protein</fullName>
    </recommendedName>
</protein>
<comment type="caution">
    <text evidence="3">The sequence shown here is derived from an EMBL/GenBank/DDBJ whole genome shotgun (WGS) entry which is preliminary data.</text>
</comment>
<accession>A0A3D9BZU6</accession>
<feature type="transmembrane region" description="Helical" evidence="1">
    <location>
        <begin position="12"/>
        <end position="35"/>
    </location>
</feature>
<evidence type="ECO:0000313" key="4">
    <source>
        <dbReference type="Proteomes" id="UP000256686"/>
    </source>
</evidence>
<dbReference type="Pfam" id="PF26603">
    <property type="entry name" value="DUF8188"/>
    <property type="match status" value="1"/>
</dbReference>
<dbReference type="AlphaFoldDB" id="A0A3D9BZU6"/>
<evidence type="ECO:0000313" key="3">
    <source>
        <dbReference type="EMBL" id="REC59100.1"/>
    </source>
</evidence>
<proteinExistence type="predicted"/>
<keyword evidence="1" id="KW-0472">Membrane</keyword>
<keyword evidence="1" id="KW-0812">Transmembrane</keyword>
<dbReference type="Proteomes" id="UP000256686">
    <property type="component" value="Unassembled WGS sequence"/>
</dbReference>
<dbReference type="InterPro" id="IPR058501">
    <property type="entry name" value="DUF8188"/>
</dbReference>
<reference evidence="4" key="1">
    <citation type="submission" date="2018-06" db="EMBL/GenBank/DDBJ databases">
        <authorList>
            <person name="Lum Nde A."/>
            <person name="Hugo C."/>
        </authorList>
    </citation>
    <scope>NUCLEOTIDE SEQUENCE [LARGE SCALE GENOMIC DNA]</scope>
    <source>
        <strain evidence="4">1_F178</strain>
    </source>
</reference>
<organism evidence="3 4">
    <name type="scientific">Chryseobacterium pennae</name>
    <dbReference type="NCBI Taxonomy" id="2258962"/>
    <lineage>
        <taxon>Bacteria</taxon>
        <taxon>Pseudomonadati</taxon>
        <taxon>Bacteroidota</taxon>
        <taxon>Flavobacteriia</taxon>
        <taxon>Flavobacteriales</taxon>
        <taxon>Weeksellaceae</taxon>
        <taxon>Chryseobacterium group</taxon>
        <taxon>Chryseobacterium</taxon>
    </lineage>
</organism>
<name>A0A3D9BZU6_9FLAO</name>
<dbReference type="EMBL" id="QNVT01000051">
    <property type="protein sequence ID" value="REC59100.1"/>
    <property type="molecule type" value="Genomic_DNA"/>
</dbReference>
<keyword evidence="1" id="KW-1133">Transmembrane helix</keyword>
<feature type="domain" description="DUF8188" evidence="2">
    <location>
        <begin position="42"/>
        <end position="164"/>
    </location>
</feature>
<evidence type="ECO:0000259" key="2">
    <source>
        <dbReference type="Pfam" id="PF26603"/>
    </source>
</evidence>
<sequence length="166" mass="19281">MSHQIINIVKGLNVLKIVVISIVTLLIMYLLYGFIKGFFVNIDTYISNSKKIELNNVHLISKQRLGYGLGTGSGTGKQEVKIFDGKKYYNLCYYEKNKADNQFLKFEYNNIPSHIFVIVNSDEMKDNKGTLENPIPVFNFSVNSKEMIWDDHSYQENIKKYLTYEK</sequence>
<gene>
    <name evidence="3" type="ORF">DRF65_27735</name>
</gene>